<dbReference type="EMBL" id="SOCP01000009">
    <property type="protein sequence ID" value="TDV47952.1"/>
    <property type="molecule type" value="Genomic_DNA"/>
</dbReference>
<proteinExistence type="predicted"/>
<sequence>MLVDAGLETVAELRLPPQPPSLRPQVLLTARRPA</sequence>
<protein>
    <submittedName>
        <fullName evidence="1">Uncharacterized protein</fullName>
    </submittedName>
</protein>
<evidence type="ECO:0000313" key="1">
    <source>
        <dbReference type="EMBL" id="TDV47952.1"/>
    </source>
</evidence>
<dbReference type="Proteomes" id="UP000294927">
    <property type="component" value="Unassembled WGS sequence"/>
</dbReference>
<name>A0A4R7VFF4_9PSEU</name>
<keyword evidence="2" id="KW-1185">Reference proteome</keyword>
<organism evidence="1 2">
    <name type="scientific">Actinophytocola oryzae</name>
    <dbReference type="NCBI Taxonomy" id="502181"/>
    <lineage>
        <taxon>Bacteria</taxon>
        <taxon>Bacillati</taxon>
        <taxon>Actinomycetota</taxon>
        <taxon>Actinomycetes</taxon>
        <taxon>Pseudonocardiales</taxon>
        <taxon>Pseudonocardiaceae</taxon>
    </lineage>
</organism>
<accession>A0A4R7VFF4</accession>
<evidence type="ECO:0000313" key="2">
    <source>
        <dbReference type="Proteomes" id="UP000294927"/>
    </source>
</evidence>
<reference evidence="1 2" key="1">
    <citation type="submission" date="2019-03" db="EMBL/GenBank/DDBJ databases">
        <title>Genomic Encyclopedia of Archaeal and Bacterial Type Strains, Phase II (KMG-II): from individual species to whole genera.</title>
        <authorList>
            <person name="Goeker M."/>
        </authorList>
    </citation>
    <scope>NUCLEOTIDE SEQUENCE [LARGE SCALE GENOMIC DNA]</scope>
    <source>
        <strain evidence="1 2">DSM 45499</strain>
    </source>
</reference>
<dbReference type="AlphaFoldDB" id="A0A4R7VFF4"/>
<comment type="caution">
    <text evidence="1">The sequence shown here is derived from an EMBL/GenBank/DDBJ whole genome shotgun (WGS) entry which is preliminary data.</text>
</comment>
<gene>
    <name evidence="1" type="ORF">CLV71_109187</name>
</gene>